<evidence type="ECO:0000313" key="3">
    <source>
        <dbReference type="EMBL" id="SNX33130.1"/>
    </source>
</evidence>
<feature type="signal peptide" evidence="2">
    <location>
        <begin position="1"/>
        <end position="17"/>
    </location>
</feature>
<name>A0A4Q8K3I7_9ARAC</name>
<keyword evidence="2" id="KW-0732">Signal</keyword>
<accession>A0A4Q8K3I7</accession>
<evidence type="ECO:0000256" key="1">
    <source>
        <dbReference type="PROSITE-ProRule" id="PRU00497"/>
    </source>
</evidence>
<dbReference type="InterPro" id="IPR029070">
    <property type="entry name" value="Chitinase_insertion_sf"/>
</dbReference>
<dbReference type="Pfam" id="PF00379">
    <property type="entry name" value="Chitin_bind_4"/>
    <property type="match status" value="1"/>
</dbReference>
<keyword evidence="1" id="KW-0193">Cuticle</keyword>
<dbReference type="EMBL" id="HAHN01000281">
    <property type="protein sequence ID" value="SNX35198.1"/>
    <property type="molecule type" value="Transcribed_RNA"/>
</dbReference>
<dbReference type="PRINTS" id="PR00947">
    <property type="entry name" value="CUTICLE"/>
</dbReference>
<proteinExistence type="predicted"/>
<protein>
    <submittedName>
        <fullName evidence="3">U84-Liphistoxin-Lth1a_1</fullName>
    </submittedName>
</protein>
<dbReference type="PROSITE" id="PS51155">
    <property type="entry name" value="CHIT_BIND_RR_2"/>
    <property type="match status" value="1"/>
</dbReference>
<reference evidence="3" key="1">
    <citation type="submission" date="2017-05" db="EMBL/GenBank/DDBJ databases">
        <authorList>
            <person name="QRISCLOUD D."/>
        </authorList>
    </citation>
    <scope>NUCLEOTIDE SEQUENCE</scope>
</reference>
<dbReference type="EMBL" id="HAHN01000057">
    <property type="protein sequence ID" value="SNX33130.1"/>
    <property type="molecule type" value="Transcribed_RNA"/>
</dbReference>
<dbReference type="GO" id="GO:0008010">
    <property type="term" value="F:structural constituent of chitin-based larval cuticle"/>
    <property type="evidence" value="ECO:0007669"/>
    <property type="project" value="TreeGrafter"/>
</dbReference>
<dbReference type="InterPro" id="IPR000618">
    <property type="entry name" value="Insect_cuticle"/>
</dbReference>
<dbReference type="PANTHER" id="PTHR10380">
    <property type="entry name" value="CUTICLE PROTEIN"/>
    <property type="match status" value="1"/>
</dbReference>
<dbReference type="GO" id="GO:0062129">
    <property type="term" value="C:chitin-based extracellular matrix"/>
    <property type="evidence" value="ECO:0007669"/>
    <property type="project" value="TreeGrafter"/>
</dbReference>
<reference evidence="3" key="2">
    <citation type="submission" date="2019-05" db="EMBL/GenBank/DDBJ databases">
        <title>Unravelling the molecular evolution of spider venoms.</title>
        <authorList>
            <person name="Pineda S."/>
        </authorList>
    </citation>
    <scope>NUCLEOTIDE SEQUENCE</scope>
</reference>
<dbReference type="AlphaFoldDB" id="A0A4Q8K3I7"/>
<dbReference type="InterPro" id="IPR050468">
    <property type="entry name" value="Cuticle_Struct_Prot"/>
</dbReference>
<organism evidence="3">
    <name type="scientific">Liphistius thaleban</name>
    <dbReference type="NCBI Taxonomy" id="1905330"/>
    <lineage>
        <taxon>Eukaryota</taxon>
        <taxon>Metazoa</taxon>
        <taxon>Ecdysozoa</taxon>
        <taxon>Arthropoda</taxon>
        <taxon>Chelicerata</taxon>
        <taxon>Arachnida</taxon>
        <taxon>Araneae</taxon>
        <taxon>Mesothelae</taxon>
        <taxon>Liphistiidae</taxon>
        <taxon>Liphistius</taxon>
    </lineage>
</organism>
<feature type="chain" id="PRO_5036357437" evidence="2">
    <location>
        <begin position="18"/>
        <end position="203"/>
    </location>
</feature>
<sequence length="203" mass="22545">MLTQVVLLYLAASMAAATSYDYSSGKSYGYAPKKSYGYSGYQGAYAQPAEVYDSYHKPQPYSFGYETKDAYGNKQFRQEDSDASGAKRGSYGYTDAHGIYRTVEYVADHKGFRAWIKTNEPGTSNQDPADVKVNAVESPVHHSPVLAPASPAVYSSPVHYDSYSPKAYKAPAYYGDAYGSSPQVYKVPSYGYKPHYRKYDDVY</sequence>
<evidence type="ECO:0000256" key="2">
    <source>
        <dbReference type="SAM" id="SignalP"/>
    </source>
</evidence>
<dbReference type="PANTHER" id="PTHR10380:SF235">
    <property type="entry name" value="CUTICULAR PROTEIN 73D, ISOFORM B"/>
    <property type="match status" value="1"/>
</dbReference>
<dbReference type="Gene3D" id="3.10.50.10">
    <property type="match status" value="1"/>
</dbReference>